<comment type="caution">
    <text evidence="2">The sequence shown here is derived from an EMBL/GenBank/DDBJ whole genome shotgun (WGS) entry which is preliminary data.</text>
</comment>
<gene>
    <name evidence="2" type="ORF">PVAG01_08623</name>
</gene>
<proteinExistence type="predicted"/>
<dbReference type="EMBL" id="JBFCZG010000007">
    <property type="protein sequence ID" value="KAL3420124.1"/>
    <property type="molecule type" value="Genomic_DNA"/>
</dbReference>
<protein>
    <submittedName>
        <fullName evidence="2">Uncharacterized protein</fullName>
    </submittedName>
</protein>
<evidence type="ECO:0000313" key="3">
    <source>
        <dbReference type="Proteomes" id="UP001629113"/>
    </source>
</evidence>
<organism evidence="2 3">
    <name type="scientific">Phlyctema vagabunda</name>
    <dbReference type="NCBI Taxonomy" id="108571"/>
    <lineage>
        <taxon>Eukaryota</taxon>
        <taxon>Fungi</taxon>
        <taxon>Dikarya</taxon>
        <taxon>Ascomycota</taxon>
        <taxon>Pezizomycotina</taxon>
        <taxon>Leotiomycetes</taxon>
        <taxon>Helotiales</taxon>
        <taxon>Dermateaceae</taxon>
        <taxon>Phlyctema</taxon>
    </lineage>
</organism>
<feature type="region of interest" description="Disordered" evidence="1">
    <location>
        <begin position="21"/>
        <end position="41"/>
    </location>
</feature>
<sequence length="464" mass="52504">MSVLGIPVDHRLRGPIRGLMKLNEAPNSPHPSSNHSERLRQLAQSMRRRTLSISENEVNFACYLAEPAGQGGIVVALTQPPQNQDYNIPTDDIVGDCNTLLALRELAEFFGVPFDSLSIFDAYPFIAETRLDDDNIDHVESHTTFHEMILEKRPTVVLSAWKPPYPSFKGFPTKLLQKQAIGATFPLPTIRYCGLAVSIVNMPHPSYYMNYNPTESCFRQLQILEFAQAFGRLWGTWQEKAWMADLRQRCRARAKVLFDNSSDKAYITERLTQTLNRLEPLLARLRYSFSTKTQIEDDLSKNNISELCSDASLILRHINAEFTANFTAMDESAHASMNFLCSWYIRKWPRWGKILVHDSPDIPGLYAQCCFDEIPVVLELPPLARQIESCLVAFAKEMNLTWTPTGNDAFKADFDAQATAFFHLAKGIEDAMDEIPDNIRVHNISTPKDVATESLEEALAQLSV</sequence>
<keyword evidence="3" id="KW-1185">Reference proteome</keyword>
<name>A0ABR4P9Y0_9HELO</name>
<dbReference type="Proteomes" id="UP001629113">
    <property type="component" value="Unassembled WGS sequence"/>
</dbReference>
<accession>A0ABR4P9Y0</accession>
<evidence type="ECO:0000313" key="2">
    <source>
        <dbReference type="EMBL" id="KAL3420124.1"/>
    </source>
</evidence>
<evidence type="ECO:0000256" key="1">
    <source>
        <dbReference type="SAM" id="MobiDB-lite"/>
    </source>
</evidence>
<reference evidence="2 3" key="1">
    <citation type="submission" date="2024-06" db="EMBL/GenBank/DDBJ databases">
        <title>Complete genome of Phlyctema vagabunda strain 19-DSS-EL-015.</title>
        <authorList>
            <person name="Fiorenzani C."/>
        </authorList>
    </citation>
    <scope>NUCLEOTIDE SEQUENCE [LARGE SCALE GENOMIC DNA]</scope>
    <source>
        <strain evidence="2 3">19-DSS-EL-015</strain>
    </source>
</reference>